<organism evidence="13 14">
    <name type="scientific">Agrococcus jejuensis</name>
    <dbReference type="NCBI Taxonomy" id="399736"/>
    <lineage>
        <taxon>Bacteria</taxon>
        <taxon>Bacillati</taxon>
        <taxon>Actinomycetota</taxon>
        <taxon>Actinomycetes</taxon>
        <taxon>Micrococcales</taxon>
        <taxon>Microbacteriaceae</taxon>
        <taxon>Agrococcus</taxon>
    </lineage>
</organism>
<proteinExistence type="inferred from homology"/>
<keyword evidence="10" id="KW-0046">Antibiotic resistance</keyword>
<dbReference type="InterPro" id="IPR013525">
    <property type="entry name" value="ABC2_TM"/>
</dbReference>
<comment type="subcellular location">
    <subcellularLocation>
        <location evidence="1 11">Cell membrane</location>
        <topology evidence="1 11">Multi-pass membrane protein</topology>
    </subcellularLocation>
</comment>
<feature type="transmembrane region" description="Helical" evidence="11">
    <location>
        <begin position="68"/>
        <end position="89"/>
    </location>
</feature>
<reference evidence="14" key="1">
    <citation type="submission" date="2016-10" db="EMBL/GenBank/DDBJ databases">
        <authorList>
            <person name="Varghese N."/>
            <person name="Submissions S."/>
        </authorList>
    </citation>
    <scope>NUCLEOTIDE SEQUENCE [LARGE SCALE GENOMIC DNA]</scope>
    <source>
        <strain evidence="14">DSM 22002</strain>
    </source>
</reference>
<dbReference type="STRING" id="399736.SAMN04489720_2833"/>
<evidence type="ECO:0000313" key="14">
    <source>
        <dbReference type="Proteomes" id="UP000198822"/>
    </source>
</evidence>
<evidence type="ECO:0000256" key="1">
    <source>
        <dbReference type="ARBA" id="ARBA00004651"/>
    </source>
</evidence>
<evidence type="ECO:0000313" key="13">
    <source>
        <dbReference type="EMBL" id="SDH91415.1"/>
    </source>
</evidence>
<dbReference type="AlphaFoldDB" id="A0A1G8GAM1"/>
<comment type="caution">
    <text evidence="11">Lacks conserved residue(s) required for the propagation of feature annotation.</text>
</comment>
<protein>
    <recommendedName>
        <fullName evidence="11">Transport permease protein</fullName>
    </recommendedName>
</protein>
<evidence type="ECO:0000256" key="9">
    <source>
        <dbReference type="ARBA" id="ARBA00023136"/>
    </source>
</evidence>
<dbReference type="PRINTS" id="PR00164">
    <property type="entry name" value="ABC2TRNSPORT"/>
</dbReference>
<evidence type="ECO:0000256" key="2">
    <source>
        <dbReference type="ARBA" id="ARBA00007783"/>
    </source>
</evidence>
<dbReference type="PROSITE" id="PS51012">
    <property type="entry name" value="ABC_TM2"/>
    <property type="match status" value="1"/>
</dbReference>
<evidence type="ECO:0000256" key="11">
    <source>
        <dbReference type="RuleBase" id="RU361157"/>
    </source>
</evidence>
<feature type="transmembrane region" description="Helical" evidence="11">
    <location>
        <begin position="157"/>
        <end position="181"/>
    </location>
</feature>
<keyword evidence="9 11" id="KW-0472">Membrane</keyword>
<feature type="transmembrane region" description="Helical" evidence="11">
    <location>
        <begin position="240"/>
        <end position="261"/>
    </location>
</feature>
<evidence type="ECO:0000256" key="5">
    <source>
        <dbReference type="ARBA" id="ARBA00022597"/>
    </source>
</evidence>
<gene>
    <name evidence="13" type="ORF">SAMN04489720_2833</name>
</gene>
<keyword evidence="5" id="KW-0762">Sugar transport</keyword>
<dbReference type="GO" id="GO:0015920">
    <property type="term" value="P:lipopolysaccharide transport"/>
    <property type="evidence" value="ECO:0007669"/>
    <property type="project" value="TreeGrafter"/>
</dbReference>
<evidence type="ECO:0000256" key="10">
    <source>
        <dbReference type="ARBA" id="ARBA00023251"/>
    </source>
</evidence>
<keyword evidence="3 11" id="KW-0813">Transport</keyword>
<keyword evidence="7" id="KW-0972">Capsule biogenesis/degradation</keyword>
<feature type="domain" description="ABC transmembrane type-2" evidence="12">
    <location>
        <begin position="38"/>
        <end position="264"/>
    </location>
</feature>
<dbReference type="GO" id="GO:0043190">
    <property type="term" value="C:ATP-binding cassette (ABC) transporter complex"/>
    <property type="evidence" value="ECO:0007669"/>
    <property type="project" value="InterPro"/>
</dbReference>
<name>A0A1G8GAM1_9MICO</name>
<keyword evidence="4 11" id="KW-1003">Cell membrane</keyword>
<dbReference type="InterPro" id="IPR047817">
    <property type="entry name" value="ABC2_TM_bact-type"/>
</dbReference>
<keyword evidence="6 11" id="KW-0812">Transmembrane</keyword>
<dbReference type="Proteomes" id="UP000198822">
    <property type="component" value="Chromosome I"/>
</dbReference>
<dbReference type="InterPro" id="IPR000412">
    <property type="entry name" value="ABC_2_transport"/>
</dbReference>
<sequence length="272" mass="30329">MTAPTHARDSWSRARRYRHSLWLLTSRDLRVRYSTSFLGYLWSVLDPLAMSAIYFFVFTVVFRRDVGFEPYILFLLGGLLPWMWMSGAISDSTRAFIKEARLIRSTKVPPTIWVARLTLAKGIEFVASLPVLALFAIVAGITLGWDKVHVGWEIVLFPLGIVLQAALVLGIGLIVAPLTVFFRDLERAVKLVLRFAFYATPIVYDLGDLPANLQTLGAFNPLAGILSLYRATFFPEALDWTAVGISAGVTALLLVVGTLVFRRSIHAVLKEV</sequence>
<keyword evidence="14" id="KW-1185">Reference proteome</keyword>
<dbReference type="PANTHER" id="PTHR30413:SF10">
    <property type="entry name" value="CAPSULE POLYSACCHARIDE EXPORT INNER-MEMBRANE PROTEIN CTRC"/>
    <property type="match status" value="1"/>
</dbReference>
<dbReference type="GO" id="GO:0046677">
    <property type="term" value="P:response to antibiotic"/>
    <property type="evidence" value="ECO:0007669"/>
    <property type="project" value="UniProtKB-KW"/>
</dbReference>
<comment type="similarity">
    <text evidence="2 11">Belongs to the ABC-2 integral membrane protein family.</text>
</comment>
<dbReference type="EMBL" id="LT629695">
    <property type="protein sequence ID" value="SDH91415.1"/>
    <property type="molecule type" value="Genomic_DNA"/>
</dbReference>
<evidence type="ECO:0000256" key="8">
    <source>
        <dbReference type="ARBA" id="ARBA00022989"/>
    </source>
</evidence>
<evidence type="ECO:0000259" key="12">
    <source>
        <dbReference type="PROSITE" id="PS51012"/>
    </source>
</evidence>
<evidence type="ECO:0000256" key="6">
    <source>
        <dbReference type="ARBA" id="ARBA00022692"/>
    </source>
</evidence>
<accession>A0A1G8GAM1</accession>
<feature type="transmembrane region" description="Helical" evidence="11">
    <location>
        <begin position="37"/>
        <end position="62"/>
    </location>
</feature>
<dbReference type="PANTHER" id="PTHR30413">
    <property type="entry name" value="INNER MEMBRANE TRANSPORT PERMEASE"/>
    <property type="match status" value="1"/>
</dbReference>
<evidence type="ECO:0000256" key="4">
    <source>
        <dbReference type="ARBA" id="ARBA00022475"/>
    </source>
</evidence>
<evidence type="ECO:0000256" key="7">
    <source>
        <dbReference type="ARBA" id="ARBA00022903"/>
    </source>
</evidence>
<dbReference type="GO" id="GO:0140359">
    <property type="term" value="F:ABC-type transporter activity"/>
    <property type="evidence" value="ECO:0007669"/>
    <property type="project" value="InterPro"/>
</dbReference>
<keyword evidence="8 11" id="KW-1133">Transmembrane helix</keyword>
<evidence type="ECO:0000256" key="3">
    <source>
        <dbReference type="ARBA" id="ARBA00022448"/>
    </source>
</evidence>
<dbReference type="Pfam" id="PF01061">
    <property type="entry name" value="ABC2_membrane"/>
    <property type="match status" value="1"/>
</dbReference>
<feature type="transmembrane region" description="Helical" evidence="11">
    <location>
        <begin position="125"/>
        <end position="145"/>
    </location>
</feature>